<dbReference type="InterPro" id="IPR003265">
    <property type="entry name" value="HhH-GPD_domain"/>
</dbReference>
<dbReference type="FunFam" id="1.10.340.30:FF:000004">
    <property type="entry name" value="DNA-3-methyladenine glycosylase II"/>
    <property type="match status" value="1"/>
</dbReference>
<dbReference type="GO" id="GO:0005737">
    <property type="term" value="C:cytoplasm"/>
    <property type="evidence" value="ECO:0007669"/>
    <property type="project" value="TreeGrafter"/>
</dbReference>
<protein>
    <recommendedName>
        <fullName evidence="3">DNA-3-methyladenine glycosylase II</fullName>
        <ecNumber evidence="3">3.2.2.21</ecNumber>
    </recommendedName>
</protein>
<dbReference type="Pfam" id="PF00730">
    <property type="entry name" value="HhH-GPD"/>
    <property type="match status" value="1"/>
</dbReference>
<dbReference type="PANTHER" id="PTHR43003">
    <property type="entry name" value="DNA-3-METHYLADENINE GLYCOSYLASE"/>
    <property type="match status" value="1"/>
</dbReference>
<evidence type="ECO:0000313" key="8">
    <source>
        <dbReference type="Proteomes" id="UP000246635"/>
    </source>
</evidence>
<dbReference type="GO" id="GO:0006307">
    <property type="term" value="P:DNA alkylation repair"/>
    <property type="evidence" value="ECO:0007669"/>
    <property type="project" value="TreeGrafter"/>
</dbReference>
<dbReference type="GO" id="GO:0032131">
    <property type="term" value="F:alkylated DNA binding"/>
    <property type="evidence" value="ECO:0007669"/>
    <property type="project" value="TreeGrafter"/>
</dbReference>
<comment type="similarity">
    <text evidence="2">Belongs to the alkylbase DNA glycosidase AlkA family.</text>
</comment>
<evidence type="ECO:0000256" key="1">
    <source>
        <dbReference type="ARBA" id="ARBA00000086"/>
    </source>
</evidence>
<dbReference type="Proteomes" id="UP000246635">
    <property type="component" value="Unassembled WGS sequence"/>
</dbReference>
<dbReference type="Gene3D" id="1.10.1670.40">
    <property type="match status" value="1"/>
</dbReference>
<dbReference type="GO" id="GO:0043916">
    <property type="term" value="F:DNA-7-methylguanine glycosylase activity"/>
    <property type="evidence" value="ECO:0007669"/>
    <property type="project" value="TreeGrafter"/>
</dbReference>
<sequence length="205" mass="23219">MNNMAIKIYAYGQQEINYLKQADPELGRVIDQVGMLKREVNPDLFTALVHAIVGQLISVKAAQTVWNRMLEKFGAITPDNLAMHSPDDIQSCGMSMKKAVCIHTIAQSINSGEWDIEALRDLPDDEVIRQLSALNGIGRWTAEMLLIHSMERPDVVSWGDIAIRRGIMRLYNLTDLSKNEFEQYRLRYSPYGTVASIYLWAISSD</sequence>
<dbReference type="SMART" id="SM00478">
    <property type="entry name" value="ENDO3c"/>
    <property type="match status" value="1"/>
</dbReference>
<name>A0A2V2YWA7_9BACL</name>
<dbReference type="GO" id="GO:0006285">
    <property type="term" value="P:base-excision repair, AP site formation"/>
    <property type="evidence" value="ECO:0007669"/>
    <property type="project" value="TreeGrafter"/>
</dbReference>
<proteinExistence type="inferred from homology"/>
<dbReference type="EC" id="3.2.2.21" evidence="3"/>
<evidence type="ECO:0000256" key="2">
    <source>
        <dbReference type="ARBA" id="ARBA00010817"/>
    </source>
</evidence>
<comment type="caution">
    <text evidence="7">The sequence shown here is derived from an EMBL/GenBank/DDBJ whole genome shotgun (WGS) entry which is preliminary data.</text>
</comment>
<dbReference type="Gene3D" id="1.10.340.30">
    <property type="entry name" value="Hypothetical protein, domain 2"/>
    <property type="match status" value="1"/>
</dbReference>
<organism evidence="7 8">
    <name type="scientific">Paenibacillus cellulosilyticus</name>
    <dbReference type="NCBI Taxonomy" id="375489"/>
    <lineage>
        <taxon>Bacteria</taxon>
        <taxon>Bacillati</taxon>
        <taxon>Bacillota</taxon>
        <taxon>Bacilli</taxon>
        <taxon>Bacillales</taxon>
        <taxon>Paenibacillaceae</taxon>
        <taxon>Paenibacillus</taxon>
    </lineage>
</organism>
<evidence type="ECO:0000256" key="3">
    <source>
        <dbReference type="ARBA" id="ARBA00012000"/>
    </source>
</evidence>
<gene>
    <name evidence="7" type="ORF">DFQ01_108185</name>
</gene>
<dbReference type="InterPro" id="IPR051912">
    <property type="entry name" value="Alkylbase_DNA_Glycosylase/TA"/>
</dbReference>
<comment type="catalytic activity">
    <reaction evidence="1">
        <text>Hydrolysis of alkylated DNA, releasing 3-methyladenine, 3-methylguanine, 7-methylguanine and 7-methyladenine.</text>
        <dbReference type="EC" id="3.2.2.21"/>
    </reaction>
</comment>
<reference evidence="7 8" key="1">
    <citation type="submission" date="2018-05" db="EMBL/GenBank/DDBJ databases">
        <title>Genomic Encyclopedia of Type Strains, Phase III (KMG-III): the genomes of soil and plant-associated and newly described type strains.</title>
        <authorList>
            <person name="Whitman W."/>
        </authorList>
    </citation>
    <scope>NUCLEOTIDE SEQUENCE [LARGE SCALE GENOMIC DNA]</scope>
    <source>
        <strain evidence="7 8">CECT 5696</strain>
    </source>
</reference>
<dbReference type="InterPro" id="IPR011257">
    <property type="entry name" value="DNA_glycosylase"/>
</dbReference>
<evidence type="ECO:0000259" key="6">
    <source>
        <dbReference type="SMART" id="SM00478"/>
    </source>
</evidence>
<feature type="domain" description="HhH-GPD" evidence="6">
    <location>
        <begin position="53"/>
        <end position="204"/>
    </location>
</feature>
<dbReference type="GO" id="GO:0032993">
    <property type="term" value="C:protein-DNA complex"/>
    <property type="evidence" value="ECO:0007669"/>
    <property type="project" value="TreeGrafter"/>
</dbReference>
<keyword evidence="4" id="KW-0227">DNA damage</keyword>
<dbReference type="CDD" id="cd00056">
    <property type="entry name" value="ENDO3c"/>
    <property type="match status" value="1"/>
</dbReference>
<dbReference type="AlphaFoldDB" id="A0A2V2YWA7"/>
<dbReference type="PANTHER" id="PTHR43003:SF5">
    <property type="entry name" value="DNA-3-METHYLADENINE GLYCOSYLASE"/>
    <property type="match status" value="1"/>
</dbReference>
<dbReference type="EMBL" id="QGTQ01000008">
    <property type="protein sequence ID" value="PWW02906.1"/>
    <property type="molecule type" value="Genomic_DNA"/>
</dbReference>
<accession>A0A2V2YWA7</accession>
<keyword evidence="8" id="KW-1185">Reference proteome</keyword>
<evidence type="ECO:0000256" key="5">
    <source>
        <dbReference type="ARBA" id="ARBA00023204"/>
    </source>
</evidence>
<dbReference type="GO" id="GO:0008725">
    <property type="term" value="F:DNA-3-methyladenine glycosylase activity"/>
    <property type="evidence" value="ECO:0007669"/>
    <property type="project" value="TreeGrafter"/>
</dbReference>
<evidence type="ECO:0000256" key="4">
    <source>
        <dbReference type="ARBA" id="ARBA00022763"/>
    </source>
</evidence>
<evidence type="ECO:0000313" key="7">
    <source>
        <dbReference type="EMBL" id="PWW02906.1"/>
    </source>
</evidence>
<keyword evidence="5" id="KW-0234">DNA repair</keyword>
<dbReference type="SUPFAM" id="SSF48150">
    <property type="entry name" value="DNA-glycosylase"/>
    <property type="match status" value="1"/>
</dbReference>